<evidence type="ECO:0000259" key="2">
    <source>
        <dbReference type="Pfam" id="PF00668"/>
    </source>
</evidence>
<evidence type="ECO:0000313" key="3">
    <source>
        <dbReference type="EMBL" id="RIE04972.1"/>
    </source>
</evidence>
<dbReference type="SUPFAM" id="SSF52777">
    <property type="entry name" value="CoA-dependent acyltransferases"/>
    <property type="match status" value="2"/>
</dbReference>
<feature type="domain" description="Condensation" evidence="2">
    <location>
        <begin position="28"/>
        <end position="388"/>
    </location>
</feature>
<dbReference type="Gene3D" id="3.30.559.10">
    <property type="entry name" value="Chloramphenicol acetyltransferase-like domain"/>
    <property type="match status" value="1"/>
</dbReference>
<proteinExistence type="predicted"/>
<dbReference type="AlphaFoldDB" id="A0A398CR23"/>
<dbReference type="PANTHER" id="PTHR45527">
    <property type="entry name" value="NONRIBOSOMAL PEPTIDE SYNTHETASE"/>
    <property type="match status" value="1"/>
</dbReference>
<dbReference type="Pfam" id="PF00668">
    <property type="entry name" value="Condensation"/>
    <property type="match status" value="1"/>
</dbReference>
<comment type="caution">
    <text evidence="3">The sequence shown here is derived from an EMBL/GenBank/DDBJ whole genome shotgun (WGS) entry which is preliminary data.</text>
</comment>
<evidence type="ECO:0000313" key="4">
    <source>
        <dbReference type="Proteomes" id="UP000266340"/>
    </source>
</evidence>
<dbReference type="InterPro" id="IPR023213">
    <property type="entry name" value="CAT-like_dom_sf"/>
</dbReference>
<accession>A0A398CR23</accession>
<dbReference type="GO" id="GO:0047527">
    <property type="term" value="F:2,3-dihydroxybenzoate-serine ligase activity"/>
    <property type="evidence" value="ECO:0007669"/>
    <property type="project" value="TreeGrafter"/>
</dbReference>
<dbReference type="GO" id="GO:0005829">
    <property type="term" value="C:cytosol"/>
    <property type="evidence" value="ECO:0007669"/>
    <property type="project" value="TreeGrafter"/>
</dbReference>
<dbReference type="GO" id="GO:0009239">
    <property type="term" value="P:enterobactin biosynthetic process"/>
    <property type="evidence" value="ECO:0007669"/>
    <property type="project" value="TreeGrafter"/>
</dbReference>
<keyword evidence="4" id="KW-1185">Reference proteome</keyword>
<name>A0A398CR23_9BACL</name>
<dbReference type="GO" id="GO:0009366">
    <property type="term" value="C:enterobactin synthetase complex"/>
    <property type="evidence" value="ECO:0007669"/>
    <property type="project" value="TreeGrafter"/>
</dbReference>
<sequence>MNRFIPTIYLWKTHSPYGGNRMMKPDQQQRYYPLTHAQNRIWYIEKLYPKTPLFNLGGTITFKGHTDLKRLEQALIRFISNNDSLRLKFVEVEGQVQQYFSKDDTPEIEYVDFSFAIDPLSRYKEWVAEQVSIGFELIESPLFYIALFRLNPNTCGYFVKFHHLIADGWSMNILTSQVCEMYGRLIDHSEPDSLGEYSFEAYIPAEKELQTKDRFHKDKTFWREKFLELPDAFLVKSSDDIRAERMTFFLDEAKTQLVKQFIKRHNLSMNSFFMTIMLIYLFRTTHNEDLIVGTPVLNRSGKREKNIFGMFVNMMPFRKQIRENEDTIALFDQVNRELIQCFFHQKYPFDLLVKDLELHRKGYDQLFQICVNYSNAKLVDQLEGLRSRTRNFSRVIRSIRFICSSRIGMNPEACDWISNTR</sequence>
<dbReference type="Proteomes" id="UP000266340">
    <property type="component" value="Unassembled WGS sequence"/>
</dbReference>
<keyword evidence="1" id="KW-0677">Repeat</keyword>
<dbReference type="Gene3D" id="3.30.559.30">
    <property type="entry name" value="Nonribosomal peptide synthetase, condensation domain"/>
    <property type="match status" value="1"/>
</dbReference>
<dbReference type="PANTHER" id="PTHR45527:SF1">
    <property type="entry name" value="FATTY ACID SYNTHASE"/>
    <property type="match status" value="1"/>
</dbReference>
<reference evidence="3 4" key="1">
    <citation type="submission" date="2018-09" db="EMBL/GenBank/DDBJ databases">
        <title>Cohnella cavernae sp. nov., isolated from a karst cave.</title>
        <authorList>
            <person name="Zhu H."/>
        </authorList>
    </citation>
    <scope>NUCLEOTIDE SEQUENCE [LARGE SCALE GENOMIC DNA]</scope>
    <source>
        <strain evidence="3 4">K2E09-144</strain>
    </source>
</reference>
<dbReference type="GO" id="GO:0031177">
    <property type="term" value="F:phosphopantetheine binding"/>
    <property type="evidence" value="ECO:0007669"/>
    <property type="project" value="TreeGrafter"/>
</dbReference>
<organism evidence="3 4">
    <name type="scientific">Cohnella faecalis</name>
    <dbReference type="NCBI Taxonomy" id="2315694"/>
    <lineage>
        <taxon>Bacteria</taxon>
        <taxon>Bacillati</taxon>
        <taxon>Bacillota</taxon>
        <taxon>Bacilli</taxon>
        <taxon>Bacillales</taxon>
        <taxon>Paenibacillaceae</taxon>
        <taxon>Cohnella</taxon>
    </lineage>
</organism>
<dbReference type="EMBL" id="QXJM01000017">
    <property type="protein sequence ID" value="RIE04972.1"/>
    <property type="molecule type" value="Genomic_DNA"/>
</dbReference>
<gene>
    <name evidence="3" type="ORF">D3H35_03275</name>
</gene>
<protein>
    <recommendedName>
        <fullName evidence="2">Condensation domain-containing protein</fullName>
    </recommendedName>
</protein>
<dbReference type="GO" id="GO:0043041">
    <property type="term" value="P:amino acid activation for nonribosomal peptide biosynthetic process"/>
    <property type="evidence" value="ECO:0007669"/>
    <property type="project" value="TreeGrafter"/>
</dbReference>
<dbReference type="InterPro" id="IPR001242">
    <property type="entry name" value="Condensation_dom"/>
</dbReference>
<dbReference type="GO" id="GO:0008610">
    <property type="term" value="P:lipid biosynthetic process"/>
    <property type="evidence" value="ECO:0007669"/>
    <property type="project" value="UniProtKB-ARBA"/>
</dbReference>
<evidence type="ECO:0000256" key="1">
    <source>
        <dbReference type="ARBA" id="ARBA00022737"/>
    </source>
</evidence>